<sequence length="535" mass="58631">MSSPAQSPARVTPITGQAARRRTFAVISHPDAGKSTLTEALALHAKVIGTAGATNGKSNRKDTVSDWQQMEKDRGISISSAALQFSYRDTVINLLDTPGHADFSEDTYRVLAAVDCAVMLVDAGKGLETQTMKLFEVCRQRNLPIITVINKWDRPGLDPLELMDEITTRTGLTPMPLTWAIGIAGDFRGVWDIQRDEFAKFARNSAGAHIALTDYLTPEEAAESEGLAWQESIDEASLVVDPGAPLDLEAFYAGKATPLLFSSAALNFGVKQILDTLVDFAPPPAPRPDVTGTPRPIEAPFSGFVFKVQAGMNQAHRDHVAFVRVCSGMFERGMVVTQTRTGKSFATKYAQQVFGREREVIDTAFPGDVVGLVNASALRVGDSLFVEEPVEYPAIPLFAPEHFQVARSKDPSKYKQFRRGIEQLEHEGVIQVLRSDLRGDQAPVLAAVGPMQFEVVEDRMHHDFNAPMRLERLSYSLARLTTPDAAATLAAVHGAEVLERSDGEFLALFNDIWAMRRVEKNYPELTLTEIGTTMA</sequence>
<dbReference type="SUPFAM" id="SSF52540">
    <property type="entry name" value="P-loop containing nucleoside triphosphate hydrolases"/>
    <property type="match status" value="1"/>
</dbReference>
<protein>
    <recommendedName>
        <fullName evidence="7 8">Peptide chain release factor 3</fullName>
        <shortName evidence="7">RF-3</shortName>
    </recommendedName>
</protein>
<evidence type="ECO:0000256" key="2">
    <source>
        <dbReference type="ARBA" id="ARBA00009978"/>
    </source>
</evidence>
<feature type="domain" description="Tr-type G" evidence="9">
    <location>
        <begin position="19"/>
        <end position="285"/>
    </location>
</feature>
<dbReference type="NCBIfam" id="NF001964">
    <property type="entry name" value="PRK00741.1"/>
    <property type="match status" value="1"/>
</dbReference>
<gene>
    <name evidence="7" type="primary">prfC</name>
    <name evidence="10" type="ORF">AOC05_09040</name>
</gene>
<dbReference type="SUPFAM" id="SSF50447">
    <property type="entry name" value="Translation proteins"/>
    <property type="match status" value="1"/>
</dbReference>
<dbReference type="Pfam" id="PF22042">
    <property type="entry name" value="EF-G_D2"/>
    <property type="match status" value="1"/>
</dbReference>
<dbReference type="Pfam" id="PF00009">
    <property type="entry name" value="GTP_EFTU"/>
    <property type="match status" value="1"/>
</dbReference>
<evidence type="ECO:0000313" key="11">
    <source>
        <dbReference type="Proteomes" id="UP000062833"/>
    </source>
</evidence>
<comment type="similarity">
    <text evidence="2 7">Belongs to the TRAFAC class translation factor GTPase superfamily. Classic translation factor GTPase family. PrfC subfamily.</text>
</comment>
<keyword evidence="11" id="KW-1185">Reference proteome</keyword>
<dbReference type="InterPro" id="IPR038467">
    <property type="entry name" value="RF3_dom_3_sf"/>
</dbReference>
<name>A0A0M4QYK7_9MICC</name>
<dbReference type="KEGG" id="aaq:AOC05_09040"/>
<accession>A0A0M4QYK7</accession>
<evidence type="ECO:0000313" key="10">
    <source>
        <dbReference type="EMBL" id="ALE92427.1"/>
    </source>
</evidence>
<keyword evidence="5 7" id="KW-0648">Protein biosynthesis</keyword>
<comment type="caution">
    <text evidence="7">Lacks conserved residue(s) required for the propagation of feature annotation.</text>
</comment>
<dbReference type="Pfam" id="PF16658">
    <property type="entry name" value="RF3_C"/>
    <property type="match status" value="1"/>
</dbReference>
<dbReference type="PROSITE" id="PS00301">
    <property type="entry name" value="G_TR_1"/>
    <property type="match status" value="1"/>
</dbReference>
<dbReference type="AlphaFoldDB" id="A0A0M4QYK7"/>
<dbReference type="Gene3D" id="3.30.70.3280">
    <property type="entry name" value="Peptide chain release factor 3, domain III"/>
    <property type="match status" value="1"/>
</dbReference>
<dbReference type="GO" id="GO:0005525">
    <property type="term" value="F:GTP binding"/>
    <property type="evidence" value="ECO:0007669"/>
    <property type="project" value="UniProtKB-UniRule"/>
</dbReference>
<evidence type="ECO:0000256" key="6">
    <source>
        <dbReference type="ARBA" id="ARBA00023134"/>
    </source>
</evidence>
<dbReference type="Gene3D" id="3.40.50.300">
    <property type="entry name" value="P-loop containing nucleotide triphosphate hydrolases"/>
    <property type="match status" value="1"/>
</dbReference>
<dbReference type="OrthoDB" id="9801472at2"/>
<dbReference type="Proteomes" id="UP000062833">
    <property type="component" value="Chromosome"/>
</dbReference>
<keyword evidence="4 7" id="KW-0547">Nucleotide-binding</keyword>
<dbReference type="NCBIfam" id="TIGR00503">
    <property type="entry name" value="prfC"/>
    <property type="match status" value="1"/>
</dbReference>
<evidence type="ECO:0000256" key="7">
    <source>
        <dbReference type="HAMAP-Rule" id="MF_00072"/>
    </source>
</evidence>
<evidence type="ECO:0000259" key="9">
    <source>
        <dbReference type="PROSITE" id="PS51722"/>
    </source>
</evidence>
<dbReference type="GO" id="GO:0016150">
    <property type="term" value="F:translation release factor activity, codon nonspecific"/>
    <property type="evidence" value="ECO:0007669"/>
    <property type="project" value="TreeGrafter"/>
</dbReference>
<dbReference type="InterPro" id="IPR031157">
    <property type="entry name" value="G_TR_CS"/>
</dbReference>
<dbReference type="InterPro" id="IPR027417">
    <property type="entry name" value="P-loop_NTPase"/>
</dbReference>
<comment type="subcellular location">
    <subcellularLocation>
        <location evidence="1 7">Cytoplasm</location>
    </subcellularLocation>
</comment>
<dbReference type="PROSITE" id="PS51722">
    <property type="entry name" value="G_TR_2"/>
    <property type="match status" value="1"/>
</dbReference>
<dbReference type="PRINTS" id="PR00315">
    <property type="entry name" value="ELONGATNFCT"/>
</dbReference>
<dbReference type="InterPro" id="IPR053905">
    <property type="entry name" value="EF-G-like_DII"/>
</dbReference>
<dbReference type="PANTHER" id="PTHR43556:SF2">
    <property type="entry name" value="PEPTIDE CHAIN RELEASE FACTOR RF3"/>
    <property type="match status" value="1"/>
</dbReference>
<proteinExistence type="inferred from homology"/>
<dbReference type="InterPro" id="IPR009000">
    <property type="entry name" value="Transl_B-barrel_sf"/>
</dbReference>
<feature type="binding site" evidence="7">
    <location>
        <begin position="96"/>
        <end position="100"/>
    </location>
    <ligand>
        <name>GTP</name>
        <dbReference type="ChEBI" id="CHEBI:37565"/>
    </ligand>
</feature>
<dbReference type="NCBIfam" id="TIGR00231">
    <property type="entry name" value="small_GTP"/>
    <property type="match status" value="1"/>
</dbReference>
<evidence type="ECO:0000256" key="5">
    <source>
        <dbReference type="ARBA" id="ARBA00022917"/>
    </source>
</evidence>
<comment type="function">
    <text evidence="7">Increases the formation of ribosomal termination complexes and stimulates activities of RF-1 and RF-2. It binds guanine nucleotides and has strong preference for UGA stop codons. It may interact directly with the ribosome. The stimulation of RF-1 and RF-2 is significantly reduced by GTP and GDP, but not by GMP.</text>
</comment>
<reference evidence="11" key="1">
    <citation type="submission" date="2015-09" db="EMBL/GenBank/DDBJ databases">
        <title>Complete genome of Arthrobacter alpinus strain R3.8.</title>
        <authorList>
            <person name="See-Too W.S."/>
            <person name="Chan K.G."/>
        </authorList>
    </citation>
    <scope>NUCLEOTIDE SEQUENCE [LARGE SCALE GENOMIC DNA]</scope>
    <source>
        <strain evidence="11">R3.8</strain>
    </source>
</reference>
<evidence type="ECO:0000256" key="4">
    <source>
        <dbReference type="ARBA" id="ARBA00022741"/>
    </source>
</evidence>
<dbReference type="InterPro" id="IPR032090">
    <property type="entry name" value="RF3_C"/>
</dbReference>
<dbReference type="SUPFAM" id="SSF54980">
    <property type="entry name" value="EF-G C-terminal domain-like"/>
    <property type="match status" value="1"/>
</dbReference>
<keyword evidence="6 7" id="KW-0342">GTP-binding</keyword>
<dbReference type="EMBL" id="CP012677">
    <property type="protein sequence ID" value="ALE92427.1"/>
    <property type="molecule type" value="Genomic_DNA"/>
</dbReference>
<dbReference type="InterPro" id="IPR004548">
    <property type="entry name" value="PrfC"/>
</dbReference>
<evidence type="ECO:0000256" key="8">
    <source>
        <dbReference type="NCBIfam" id="TIGR00503"/>
    </source>
</evidence>
<dbReference type="PANTHER" id="PTHR43556">
    <property type="entry name" value="PEPTIDE CHAIN RELEASE FACTOR RF3"/>
    <property type="match status" value="1"/>
</dbReference>
<evidence type="ECO:0000256" key="1">
    <source>
        <dbReference type="ARBA" id="ARBA00004496"/>
    </source>
</evidence>
<dbReference type="InterPro" id="IPR035647">
    <property type="entry name" value="EFG_III/V"/>
</dbReference>
<evidence type="ECO:0000256" key="3">
    <source>
        <dbReference type="ARBA" id="ARBA00022490"/>
    </source>
</evidence>
<dbReference type="InterPro" id="IPR005225">
    <property type="entry name" value="Small_GTP-bd"/>
</dbReference>
<dbReference type="InterPro" id="IPR000795">
    <property type="entry name" value="T_Tr_GTP-bd_dom"/>
</dbReference>
<keyword evidence="3 7" id="KW-0963">Cytoplasm</keyword>
<dbReference type="PATRIC" id="fig|656366.3.peg.1963"/>
<dbReference type="GO" id="GO:0003924">
    <property type="term" value="F:GTPase activity"/>
    <property type="evidence" value="ECO:0007669"/>
    <property type="project" value="InterPro"/>
</dbReference>
<organism evidence="10 11">
    <name type="scientific">Arthrobacter alpinus</name>
    <dbReference type="NCBI Taxonomy" id="656366"/>
    <lineage>
        <taxon>Bacteria</taxon>
        <taxon>Bacillati</taxon>
        <taxon>Actinomycetota</taxon>
        <taxon>Actinomycetes</taxon>
        <taxon>Micrococcales</taxon>
        <taxon>Micrococcaceae</taxon>
        <taxon>Arthrobacter</taxon>
    </lineage>
</organism>
<dbReference type="GO" id="GO:0005829">
    <property type="term" value="C:cytosol"/>
    <property type="evidence" value="ECO:0007669"/>
    <property type="project" value="TreeGrafter"/>
</dbReference>
<dbReference type="RefSeq" id="WP_062006950.1">
    <property type="nucleotide sequence ID" value="NZ_CP012677.1"/>
</dbReference>
<dbReference type="Gene3D" id="2.40.30.10">
    <property type="entry name" value="Translation factors"/>
    <property type="match status" value="1"/>
</dbReference>
<dbReference type="GO" id="GO:0006449">
    <property type="term" value="P:regulation of translational termination"/>
    <property type="evidence" value="ECO:0007669"/>
    <property type="project" value="UniProtKB-UniRule"/>
</dbReference>
<dbReference type="GO" id="GO:0016149">
    <property type="term" value="F:translation release factor activity, codon specific"/>
    <property type="evidence" value="ECO:0007669"/>
    <property type="project" value="UniProtKB-UniRule"/>
</dbReference>
<dbReference type="HAMAP" id="MF_00072">
    <property type="entry name" value="Rel_fac_3"/>
    <property type="match status" value="1"/>
</dbReference>